<evidence type="ECO:0000313" key="2">
    <source>
        <dbReference type="Proteomes" id="UP001165064"/>
    </source>
</evidence>
<evidence type="ECO:0000313" key="1">
    <source>
        <dbReference type="EMBL" id="GME78119.1"/>
    </source>
</evidence>
<keyword evidence="2" id="KW-1185">Reference proteome</keyword>
<comment type="caution">
    <text evidence="1">The sequence shown here is derived from an EMBL/GenBank/DDBJ whole genome shotgun (WGS) entry which is preliminary data.</text>
</comment>
<dbReference type="Proteomes" id="UP001165064">
    <property type="component" value="Unassembled WGS sequence"/>
</dbReference>
<accession>A0ACB5T0P5</accession>
<organism evidence="1 2">
    <name type="scientific">Ambrosiozyma monospora</name>
    <name type="common">Yeast</name>
    <name type="synonym">Endomycopsis monosporus</name>
    <dbReference type="NCBI Taxonomy" id="43982"/>
    <lineage>
        <taxon>Eukaryota</taxon>
        <taxon>Fungi</taxon>
        <taxon>Dikarya</taxon>
        <taxon>Ascomycota</taxon>
        <taxon>Saccharomycotina</taxon>
        <taxon>Pichiomycetes</taxon>
        <taxon>Pichiales</taxon>
        <taxon>Pichiaceae</taxon>
        <taxon>Ambrosiozyma</taxon>
    </lineage>
</organism>
<proteinExistence type="predicted"/>
<protein>
    <submittedName>
        <fullName evidence="1">Unnamed protein product</fullName>
    </submittedName>
</protein>
<reference evidence="1" key="1">
    <citation type="submission" date="2023-04" db="EMBL/GenBank/DDBJ databases">
        <title>Ambrosiozyma monospora NBRC 10751.</title>
        <authorList>
            <person name="Ichikawa N."/>
            <person name="Sato H."/>
            <person name="Tonouchi N."/>
        </authorList>
    </citation>
    <scope>NUCLEOTIDE SEQUENCE</scope>
    <source>
        <strain evidence="1">NBRC 10751</strain>
    </source>
</reference>
<sequence length="929" mass="107600">MRELSYFSLEPVNTPYQLAAPHQDLTSFQQTEASFYNLITSHTEEIAYDKDYPTLSIPGLEKSLMGFQHQTLKWMLEHEGVSYDLTTNQAKYNQFFDKDTFCEDDIARALDKISFGWSLMVHTKTRQKVWYNAFTGNICSTEFAVNYLSQLKLPPPSRALLSEEMGLGKTVEVISMVATNPRHSWAPFEQTKLDYFSDRQVSESKTTLIICPQTIMSQWKLEIAENSASLSVMVYEGVMNYERDAEQHGTDLTPSDVAKKLSSYDIVLVSYQTVSRELYRAEFKPTSRPKRHCTTRLKMRSDKSYDQVEYERLDYSSPLMLLEFWRVILDEVQMTNNIQSNAAKFARLIPRVHAWGVSGTLIKNNLEDLHSLLCFLRYQPLDDVKNSASSPWKVIRNRGENHMFIRLFESICLRHTKKMVASQIQLPSQTRMLLRMPFSTIERDNYDFYFEKFLSEVGLDELGNPNVDGYDSDFAYSYMRQWLSRLRRICSHAQLYTETKKIVGSREHESAADLFVGTLDDVLGGVLKRAYDDMITDDRSYYSLKLKLGKIYEFLRDPKKSMKVFEELVPEIEGKIKELKAQKEQDDKTVLQQEDKSAAQLRIRGWSELLHQTYFLLASSHFQQYRPMRQMPKSFEELENTFSDVNEKIVVEVEKLTPEEKVHYDLENKYYKMADNLLMSLLEEPLAKIQTFGMKMTDVFDKFDKYSLGSMSEVKIELELGSSQLYSDIINDGDVPAEFEMLSVSPISTIDFGSLPSNIASSGQLVVFLDRLRNATLQLNSQSHIINYWITNLISLLKEPVARYSNDDDNTGAEYGSSLVTQELAHTYLAELQLMLEDRQRATMSVEIQKTSKNLTTRGRQKSLSEMTVNANEPTNYELHLRLDKIRRRFVPDGEYNSKFSLKNIWMESTTLISDISETEHQQSAYKTF</sequence>
<gene>
    <name evidence="1" type="ORF">Amon02_000331100</name>
</gene>
<name>A0ACB5T0P5_AMBMO</name>
<dbReference type="EMBL" id="BSXS01002064">
    <property type="protein sequence ID" value="GME78119.1"/>
    <property type="molecule type" value="Genomic_DNA"/>
</dbReference>